<evidence type="ECO:0000313" key="1">
    <source>
        <dbReference type="EMBL" id="GBN98243.1"/>
    </source>
</evidence>
<evidence type="ECO:0000313" key="2">
    <source>
        <dbReference type="Proteomes" id="UP000499080"/>
    </source>
</evidence>
<organism evidence="1 2">
    <name type="scientific">Araneus ventricosus</name>
    <name type="common">Orbweaver spider</name>
    <name type="synonym">Epeira ventricosa</name>
    <dbReference type="NCBI Taxonomy" id="182803"/>
    <lineage>
        <taxon>Eukaryota</taxon>
        <taxon>Metazoa</taxon>
        <taxon>Ecdysozoa</taxon>
        <taxon>Arthropoda</taxon>
        <taxon>Chelicerata</taxon>
        <taxon>Arachnida</taxon>
        <taxon>Araneae</taxon>
        <taxon>Araneomorphae</taxon>
        <taxon>Entelegynae</taxon>
        <taxon>Araneoidea</taxon>
        <taxon>Araneidae</taxon>
        <taxon>Araneus</taxon>
    </lineage>
</organism>
<evidence type="ECO:0008006" key="3">
    <source>
        <dbReference type="Google" id="ProtNLM"/>
    </source>
</evidence>
<accession>A0A4Y2TEM6</accession>
<comment type="caution">
    <text evidence="1">The sequence shown here is derived from an EMBL/GenBank/DDBJ whole genome shotgun (WGS) entry which is preliminary data.</text>
</comment>
<name>A0A4Y2TEM6_ARAVE</name>
<dbReference type="OrthoDB" id="6426306at2759"/>
<gene>
    <name evidence="1" type="ORF">AVEN_268647_1</name>
</gene>
<dbReference type="EMBL" id="BGPR01027613">
    <property type="protein sequence ID" value="GBN98243.1"/>
    <property type="molecule type" value="Genomic_DNA"/>
</dbReference>
<dbReference type="InterPro" id="IPR021109">
    <property type="entry name" value="Peptidase_aspartic_dom_sf"/>
</dbReference>
<keyword evidence="2" id="KW-1185">Reference proteome</keyword>
<sequence length="187" mass="21361">MFLKHLICDEKYVILMCDQIQAFKNTNQKKEEEENSSGNDVNWSNVNPNTKVFLQTFKAELLSGDKEKTVCVLCDTGSQNSYILKNIAEEMKHPISRQETLKHSLFGGVSTKECKHNCYRIKLKQLNGNFTSNFEVLYQAVICENILPVSEGPWLDELKDLGAILTDTNVSFESMQSLLEQILWVGF</sequence>
<reference evidence="1 2" key="1">
    <citation type="journal article" date="2019" name="Sci. Rep.">
        <title>Orb-weaving spider Araneus ventricosus genome elucidates the spidroin gene catalogue.</title>
        <authorList>
            <person name="Kono N."/>
            <person name="Nakamura H."/>
            <person name="Ohtoshi R."/>
            <person name="Moran D.A.P."/>
            <person name="Shinohara A."/>
            <person name="Yoshida Y."/>
            <person name="Fujiwara M."/>
            <person name="Mori M."/>
            <person name="Tomita M."/>
            <person name="Arakawa K."/>
        </authorList>
    </citation>
    <scope>NUCLEOTIDE SEQUENCE [LARGE SCALE GENOMIC DNA]</scope>
</reference>
<dbReference type="Proteomes" id="UP000499080">
    <property type="component" value="Unassembled WGS sequence"/>
</dbReference>
<proteinExistence type="predicted"/>
<dbReference type="Gene3D" id="2.40.70.10">
    <property type="entry name" value="Acid Proteases"/>
    <property type="match status" value="1"/>
</dbReference>
<protein>
    <recommendedName>
        <fullName evidence="3">Peptidase aspartic putative domain-containing protein</fullName>
    </recommendedName>
</protein>
<dbReference type="AlphaFoldDB" id="A0A4Y2TEM6"/>